<dbReference type="EMBL" id="PNIQ01000284">
    <property type="protein sequence ID" value="PMP84097.1"/>
    <property type="molecule type" value="Genomic_DNA"/>
</dbReference>
<dbReference type="Proteomes" id="UP000243376">
    <property type="component" value="Unassembled WGS sequence"/>
</dbReference>
<protein>
    <submittedName>
        <fullName evidence="1">Bifunctional pyr operon transcriptional regulator/uracil phosphoribosyltransferase</fullName>
        <ecNumber evidence="1">2.4.2.9</ecNumber>
    </submittedName>
</protein>
<proteinExistence type="predicted"/>
<dbReference type="GO" id="GO:0004845">
    <property type="term" value="F:uracil phosphoribosyltransferase activity"/>
    <property type="evidence" value="ECO:0007669"/>
    <property type="project" value="UniProtKB-EC"/>
</dbReference>
<dbReference type="AlphaFoldDB" id="A0A2J6X9K5"/>
<keyword evidence="1" id="KW-0328">Glycosyltransferase</keyword>
<comment type="caution">
    <text evidence="1">The sequence shown here is derived from an EMBL/GenBank/DDBJ whole genome shotgun (WGS) entry which is preliminary data.</text>
</comment>
<accession>A0A2J6X9K5</accession>
<reference evidence="1 2" key="1">
    <citation type="submission" date="2018-01" db="EMBL/GenBank/DDBJ databases">
        <title>Metagenomic assembled genomes from two thermal pools in the Uzon Caldera, Kamchatka, Russia.</title>
        <authorList>
            <person name="Wilkins L."/>
            <person name="Ettinger C."/>
        </authorList>
    </citation>
    <scope>NUCLEOTIDE SEQUENCE [LARGE SCALE GENOMIC DNA]</scope>
    <source>
        <strain evidence="1">ZAV-02</strain>
    </source>
</reference>
<name>A0A2J6X9K5_9CHLR</name>
<organism evidence="1 2">
    <name type="scientific">Chloroflexus aggregans</name>
    <dbReference type="NCBI Taxonomy" id="152260"/>
    <lineage>
        <taxon>Bacteria</taxon>
        <taxon>Bacillati</taxon>
        <taxon>Chloroflexota</taxon>
        <taxon>Chloroflexia</taxon>
        <taxon>Chloroflexales</taxon>
        <taxon>Chloroflexineae</taxon>
        <taxon>Chloroflexaceae</taxon>
        <taxon>Chloroflexus</taxon>
    </lineage>
</organism>
<evidence type="ECO:0000313" key="2">
    <source>
        <dbReference type="Proteomes" id="UP000243376"/>
    </source>
</evidence>
<dbReference type="Gene3D" id="3.40.50.2020">
    <property type="match status" value="1"/>
</dbReference>
<gene>
    <name evidence="1" type="ORF">C0184_04270</name>
</gene>
<dbReference type="InterPro" id="IPR029057">
    <property type="entry name" value="PRTase-like"/>
</dbReference>
<feature type="non-terminal residue" evidence="1">
    <location>
        <position position="42"/>
    </location>
</feature>
<evidence type="ECO:0000313" key="1">
    <source>
        <dbReference type="EMBL" id="PMP84097.1"/>
    </source>
</evidence>
<dbReference type="EC" id="2.4.2.9" evidence="1"/>
<sequence>MSNEKQILSADEIRRALVRIAHEIDERNGGLQHVVLVGIRSR</sequence>
<keyword evidence="1" id="KW-0808">Transferase</keyword>